<proteinExistence type="predicted"/>
<gene>
    <name evidence="1" type="ORF">L0P92_02300</name>
</gene>
<dbReference type="AlphaFoldDB" id="A0A9X1PW66"/>
<evidence type="ECO:0000313" key="1">
    <source>
        <dbReference type="EMBL" id="MCF1592401.1"/>
    </source>
</evidence>
<keyword evidence="2" id="KW-1185">Reference proteome</keyword>
<evidence type="ECO:0000313" key="2">
    <source>
        <dbReference type="Proteomes" id="UP001139384"/>
    </source>
</evidence>
<name>A0A9X1PW66_STRM4</name>
<protein>
    <submittedName>
        <fullName evidence="1">Uncharacterized protein</fullName>
    </submittedName>
</protein>
<comment type="caution">
    <text evidence="1">The sequence shown here is derived from an EMBL/GenBank/DDBJ whole genome shotgun (WGS) entry which is preliminary data.</text>
</comment>
<dbReference type="Proteomes" id="UP001139384">
    <property type="component" value="Unassembled WGS sequence"/>
</dbReference>
<accession>A0A9X1PW66</accession>
<sequence>MTKNKKTSNSLSGRAHDLAEKTGMSYTAALEALRRPRAERTDEAQGGFVLTPEVERFVDGEGHIGVEYDLREFLQERSAKKYECYECYEPGSTATDPTSVIFTVSVYDPDLNPATHVMMTNFAHAACKPSVIRWAVPVEIPQQPHRVSVEVPDDPEERIIHFGLTAAAHLAPADEPDGPPLPVLLITAEAEDYEPHPSLFHLLDFHLLEDGFAYEGTSDMGERGWSLRVEHNTGTVPPSWIAVRAATSAPDEETGHGHFFLAAVDLTDEWVTTARQRGKVLILAGPVGPHTQLRLDDEDQDDVLELLEDGLVRGGWCPIDAPKDGHVRPTGAVRAR</sequence>
<dbReference type="EMBL" id="JAKEIP010000005">
    <property type="protein sequence ID" value="MCF1592401.1"/>
    <property type="molecule type" value="Genomic_DNA"/>
</dbReference>
<reference evidence="1" key="1">
    <citation type="submission" date="2022-01" db="EMBL/GenBank/DDBJ databases">
        <title>Draft Genome Sequences of Seven Type Strains of the Genus Streptomyces.</title>
        <authorList>
            <person name="Aziz S."/>
            <person name="Coretto E."/>
            <person name="Chronakova A."/>
            <person name="Sproer C."/>
            <person name="Huber K."/>
            <person name="Nouioui I."/>
            <person name="Gross H."/>
        </authorList>
    </citation>
    <scope>NUCLEOTIDE SEQUENCE</scope>
    <source>
        <strain evidence="1">DSM 103493</strain>
    </source>
</reference>
<dbReference type="RefSeq" id="WP_234760714.1">
    <property type="nucleotide sequence ID" value="NZ_JAKEIP010000005.1"/>
</dbReference>
<organism evidence="1 2">
    <name type="scientific">Streptomyces muensis</name>
    <dbReference type="NCBI Taxonomy" id="1077944"/>
    <lineage>
        <taxon>Bacteria</taxon>
        <taxon>Bacillati</taxon>
        <taxon>Actinomycetota</taxon>
        <taxon>Actinomycetes</taxon>
        <taxon>Kitasatosporales</taxon>
        <taxon>Streptomycetaceae</taxon>
        <taxon>Streptomyces</taxon>
    </lineage>
</organism>